<gene>
    <name evidence="1" type="ORF">C3F40_03805</name>
</gene>
<dbReference type="EMBL" id="CP026399">
    <property type="protein sequence ID" value="AUY01016.1"/>
    <property type="molecule type" value="Genomic_DNA"/>
</dbReference>
<dbReference type="RefSeq" id="WP_104457386.1">
    <property type="nucleotide sequence ID" value="NZ_CP026399.1"/>
</dbReference>
<evidence type="ECO:0000313" key="2">
    <source>
        <dbReference type="Proteomes" id="UP000239554"/>
    </source>
</evidence>
<dbReference type="Proteomes" id="UP000239554">
    <property type="component" value="Chromosome"/>
</dbReference>
<proteinExistence type="predicted"/>
<evidence type="ECO:0008006" key="3">
    <source>
        <dbReference type="Google" id="ProtNLM"/>
    </source>
</evidence>
<sequence>MSGFYYSAKTNGAYAFSEFDQFVSSGLWPDDAVEMTSEIFNEFFILLPPTGKMRAGGSDGFPAWIDIPSLTKEQLKQQAEQQKKWLVDEAMRSISVIQLKLQAGRTLTESESSRLGVVLDYIDAVTAIDAGSTKIQWPESPRL</sequence>
<protein>
    <recommendedName>
        <fullName evidence="3">Tail fiber assembly protein</fullName>
    </recommendedName>
</protein>
<organism evidence="1 2">
    <name type="scientific">Escherichia coli</name>
    <dbReference type="NCBI Taxonomy" id="562"/>
    <lineage>
        <taxon>Bacteria</taxon>
        <taxon>Pseudomonadati</taxon>
        <taxon>Pseudomonadota</taxon>
        <taxon>Gammaproteobacteria</taxon>
        <taxon>Enterobacterales</taxon>
        <taxon>Enterobacteriaceae</taxon>
        <taxon>Escherichia</taxon>
    </lineage>
</organism>
<evidence type="ECO:0000313" key="1">
    <source>
        <dbReference type="EMBL" id="AUY01016.1"/>
    </source>
</evidence>
<dbReference type="InterPro" id="IPR003458">
    <property type="entry name" value="Phage_T4_Gp38_tail_assem"/>
</dbReference>
<reference evidence="1 2" key="1">
    <citation type="journal article" date="2018" name="MBio">
        <title>Genomic Analysis of Hospital Plumbing Reveals Diverse Reservoir of Bacterial Plasmids Conferring Carbapenem Resistance.</title>
        <authorList>
            <consortium name="NISC Comparative Sequencing Program"/>
            <person name="Weingarten R.A."/>
            <person name="Johnson R.C."/>
            <person name="Conlan S."/>
            <person name="Ramsburg A.M."/>
            <person name="Dekker J.P."/>
            <person name="Lau A.F."/>
            <person name="Khil P."/>
            <person name="Odom R.T."/>
            <person name="Deming C."/>
            <person name="Park M."/>
            <person name="Thomas P.J."/>
            <person name="Henderson D.K."/>
            <person name="Palmore T.N."/>
            <person name="Segre J.A."/>
            <person name="Frank K.M."/>
        </authorList>
    </citation>
    <scope>NUCLEOTIDE SEQUENCE [LARGE SCALE GENOMIC DNA]</scope>
    <source>
        <strain evidence="1 2">ECONIH4</strain>
    </source>
</reference>
<accession>A0A7U5TH15</accession>
<dbReference type="AlphaFoldDB" id="A0A7U5TH15"/>
<dbReference type="Pfam" id="PF02413">
    <property type="entry name" value="Caudo_TAP"/>
    <property type="match status" value="1"/>
</dbReference>
<name>A0A7U5TH15_ECOLX</name>